<keyword evidence="2 13" id="KW-1003">Cell membrane</keyword>
<dbReference type="InterPro" id="IPR004329">
    <property type="entry name" value="CcmE"/>
</dbReference>
<dbReference type="NCBIfam" id="NF009729">
    <property type="entry name" value="PRK13254.1-3"/>
    <property type="match status" value="1"/>
</dbReference>
<keyword evidence="16" id="KW-1185">Reference proteome</keyword>
<dbReference type="EMBL" id="FOLH01000003">
    <property type="protein sequence ID" value="SFC16909.1"/>
    <property type="molecule type" value="Genomic_DNA"/>
</dbReference>
<dbReference type="Pfam" id="PF03100">
    <property type="entry name" value="CcmE"/>
    <property type="match status" value="1"/>
</dbReference>
<keyword evidence="7 13" id="KW-0201">Cytochrome c-type biogenesis</keyword>
<dbReference type="InterPro" id="IPR012340">
    <property type="entry name" value="NA-bd_OB-fold"/>
</dbReference>
<evidence type="ECO:0000256" key="8">
    <source>
        <dbReference type="ARBA" id="ARBA00022968"/>
    </source>
</evidence>
<dbReference type="RefSeq" id="WP_091962009.1">
    <property type="nucleotide sequence ID" value="NZ_FOLH01000003.1"/>
</dbReference>
<feature type="binding site" description="covalent" evidence="13 14">
    <location>
        <position position="124"/>
    </location>
    <ligand>
        <name>heme</name>
        <dbReference type="ChEBI" id="CHEBI:30413"/>
    </ligand>
</feature>
<dbReference type="GO" id="GO:0020037">
    <property type="term" value="F:heme binding"/>
    <property type="evidence" value="ECO:0007669"/>
    <property type="project" value="InterPro"/>
</dbReference>
<evidence type="ECO:0000256" key="4">
    <source>
        <dbReference type="ARBA" id="ARBA00022617"/>
    </source>
</evidence>
<evidence type="ECO:0000256" key="1">
    <source>
        <dbReference type="ARBA" id="ARBA00004533"/>
    </source>
</evidence>
<comment type="function">
    <text evidence="12 13">Heme chaperone required for the biogenesis of c-type cytochromes. Transiently binds heme delivered by CcmC and transfers the heme to apo-cytochromes in a process facilitated by CcmF and CcmH.</text>
</comment>
<reference evidence="15 16" key="1">
    <citation type="submission" date="2016-10" db="EMBL/GenBank/DDBJ databases">
        <authorList>
            <person name="de Groot N.N."/>
        </authorList>
    </citation>
    <scope>NUCLEOTIDE SEQUENCE [LARGE SCALE GENOMIC DNA]</scope>
    <source>
        <strain evidence="15 16">DSM 18438</strain>
    </source>
</reference>
<evidence type="ECO:0000256" key="13">
    <source>
        <dbReference type="HAMAP-Rule" id="MF_01959"/>
    </source>
</evidence>
<dbReference type="PANTHER" id="PTHR34128">
    <property type="entry name" value="CYTOCHROME C-TYPE BIOGENESIS PROTEIN CCME HOMOLOG, MITOCHONDRIAL"/>
    <property type="match status" value="1"/>
</dbReference>
<feature type="topological domain" description="Extracellular" evidence="13">
    <location>
        <begin position="30"/>
        <end position="158"/>
    </location>
</feature>
<feature type="topological domain" description="Cytoplasmic" evidence="13">
    <location>
        <begin position="1"/>
        <end position="8"/>
    </location>
</feature>
<dbReference type="NCBIfam" id="NF009727">
    <property type="entry name" value="PRK13254.1-1"/>
    <property type="match status" value="1"/>
</dbReference>
<name>A0A1I1GYI6_9GAMM</name>
<evidence type="ECO:0000256" key="5">
    <source>
        <dbReference type="ARBA" id="ARBA00022692"/>
    </source>
</evidence>
<evidence type="ECO:0000256" key="11">
    <source>
        <dbReference type="ARBA" id="ARBA00023136"/>
    </source>
</evidence>
<evidence type="ECO:0000256" key="6">
    <source>
        <dbReference type="ARBA" id="ARBA00022723"/>
    </source>
</evidence>
<comment type="subcellular location">
    <subcellularLocation>
        <location evidence="1">Cell inner membrane</location>
    </subcellularLocation>
    <subcellularLocation>
        <location evidence="13">Cell membrane</location>
        <topology evidence="13">Single-pass type II membrane protein</topology>
    </subcellularLocation>
</comment>
<evidence type="ECO:0000256" key="12">
    <source>
        <dbReference type="ARBA" id="ARBA00056663"/>
    </source>
</evidence>
<keyword evidence="5 13" id="KW-0812">Transmembrane</keyword>
<dbReference type="Proteomes" id="UP000199058">
    <property type="component" value="Unassembled WGS sequence"/>
</dbReference>
<gene>
    <name evidence="13" type="primary">ccmE</name>
    <name evidence="13" type="synonym">cycJ</name>
    <name evidence="15" type="ORF">SAMN05660443_1711</name>
</gene>
<dbReference type="InterPro" id="IPR036127">
    <property type="entry name" value="CcmE-like_sf"/>
</dbReference>
<dbReference type="AlphaFoldDB" id="A0A1I1GYI6"/>
<organism evidence="15 16">
    <name type="scientific">Marinospirillum celere</name>
    <dbReference type="NCBI Taxonomy" id="1122252"/>
    <lineage>
        <taxon>Bacteria</taxon>
        <taxon>Pseudomonadati</taxon>
        <taxon>Pseudomonadota</taxon>
        <taxon>Gammaproteobacteria</taxon>
        <taxon>Oceanospirillales</taxon>
        <taxon>Oceanospirillaceae</taxon>
        <taxon>Marinospirillum</taxon>
    </lineage>
</organism>
<accession>A0A1I1GYI6</accession>
<dbReference type="NCBIfam" id="NF009731">
    <property type="entry name" value="PRK13254.1-5"/>
    <property type="match status" value="1"/>
</dbReference>
<evidence type="ECO:0000256" key="9">
    <source>
        <dbReference type="ARBA" id="ARBA00022989"/>
    </source>
</evidence>
<comment type="similarity">
    <text evidence="13">Belongs to the CcmE/CycJ family.</text>
</comment>
<evidence type="ECO:0000256" key="2">
    <source>
        <dbReference type="ARBA" id="ARBA00022475"/>
    </source>
</evidence>
<dbReference type="GO" id="GO:0017004">
    <property type="term" value="P:cytochrome complex assembly"/>
    <property type="evidence" value="ECO:0007669"/>
    <property type="project" value="UniProtKB-KW"/>
</dbReference>
<evidence type="ECO:0000256" key="3">
    <source>
        <dbReference type="ARBA" id="ARBA00022519"/>
    </source>
</evidence>
<dbReference type="GO" id="GO:0005886">
    <property type="term" value="C:plasma membrane"/>
    <property type="evidence" value="ECO:0007669"/>
    <property type="project" value="UniProtKB-SubCell"/>
</dbReference>
<proteinExistence type="inferred from homology"/>
<sequence>MTPKRKQKLWLLGLMLVGISLAVGLTLNALSANINLFYAPTQIAAGDAPKDRQIRAGGMVVEGSVKRDPDSLLVRFAVTDHNEDIWITYDKILPDLFREGQGVVAVGHLNDQNELVASQVLARHDENYMPPEVAEALKAAGKMPDHSPFAKKNSSDDY</sequence>
<keyword evidence="11 13" id="KW-0472">Membrane</keyword>
<keyword evidence="10 13" id="KW-0408">Iron</keyword>
<dbReference type="STRING" id="1122252.SAMN05660443_1711"/>
<keyword evidence="4 13" id="KW-0349">Heme</keyword>
<dbReference type="GO" id="GO:0046872">
    <property type="term" value="F:metal ion binding"/>
    <property type="evidence" value="ECO:0007669"/>
    <property type="project" value="UniProtKB-KW"/>
</dbReference>
<dbReference type="PANTHER" id="PTHR34128:SF2">
    <property type="entry name" value="CYTOCHROME C-TYPE BIOGENESIS PROTEIN CCME HOMOLOG, MITOCHONDRIAL"/>
    <property type="match status" value="1"/>
</dbReference>
<evidence type="ECO:0000256" key="10">
    <source>
        <dbReference type="ARBA" id="ARBA00023004"/>
    </source>
</evidence>
<evidence type="ECO:0000256" key="7">
    <source>
        <dbReference type="ARBA" id="ARBA00022748"/>
    </source>
</evidence>
<dbReference type="SUPFAM" id="SSF82093">
    <property type="entry name" value="Heme chaperone CcmE"/>
    <property type="match status" value="1"/>
</dbReference>
<dbReference type="GO" id="GO:0017003">
    <property type="term" value="P:protein-heme linkage"/>
    <property type="evidence" value="ECO:0007669"/>
    <property type="project" value="UniProtKB-UniRule"/>
</dbReference>
<evidence type="ECO:0000313" key="15">
    <source>
        <dbReference type="EMBL" id="SFC16909.1"/>
    </source>
</evidence>
<dbReference type="OrthoDB" id="9793584at2"/>
<protein>
    <recommendedName>
        <fullName evidence="13">Cytochrome c-type biogenesis protein CcmE</fullName>
    </recommendedName>
    <alternativeName>
        <fullName evidence="13">Cytochrome c maturation protein E</fullName>
    </alternativeName>
    <alternativeName>
        <fullName evidence="13">Heme chaperone CcmE</fullName>
    </alternativeName>
</protein>
<evidence type="ECO:0000256" key="14">
    <source>
        <dbReference type="PIRSR" id="PIRSR604329-50"/>
    </source>
</evidence>
<keyword evidence="3" id="KW-0997">Cell inner membrane</keyword>
<feature type="binding site" description="axial binding residue" evidence="13 14">
    <location>
        <position position="128"/>
    </location>
    <ligand>
        <name>heme</name>
        <dbReference type="ChEBI" id="CHEBI:30413"/>
    </ligand>
    <ligandPart>
        <name>Fe</name>
        <dbReference type="ChEBI" id="CHEBI:18248"/>
    </ligandPart>
</feature>
<dbReference type="Gene3D" id="2.40.50.140">
    <property type="entry name" value="Nucleic acid-binding proteins"/>
    <property type="match status" value="1"/>
</dbReference>
<dbReference type="FunFam" id="2.40.50.140:FF:000104">
    <property type="entry name" value="Cytochrome c-type biogenesis protein CcmE"/>
    <property type="match status" value="1"/>
</dbReference>
<keyword evidence="9 13" id="KW-1133">Transmembrane helix</keyword>
<evidence type="ECO:0000313" key="16">
    <source>
        <dbReference type="Proteomes" id="UP000199058"/>
    </source>
</evidence>
<keyword evidence="8 13" id="KW-0735">Signal-anchor</keyword>
<keyword evidence="6 13" id="KW-0479">Metal-binding</keyword>
<dbReference type="HAMAP" id="MF_01959">
    <property type="entry name" value="CcmE"/>
    <property type="match status" value="1"/>
</dbReference>